<dbReference type="Proteomes" id="UP000027586">
    <property type="component" value="Unassembled WGS sequence"/>
</dbReference>
<keyword evidence="3" id="KW-1185">Reference proteome</keyword>
<accession>A0A068RL19</accession>
<sequence length="190" mass="21688">MQNKYDGDAAKIENDTQFYRWLGSMKKASSVLIEQELENEKGDPGLKRAVEERVEESLRKTAAIVAENLMIRESGPRGLDGLGREQFDHRLASQKDSLEKDVRSEIQEVLAKRLNLTAEVEPLIQDMVNKKSSQVENVEFETSDTEDTDENDYTLPENEYREALRLLAQLEEVLPPTSDALDTLYNLLNQ</sequence>
<evidence type="ECO:0000313" key="2">
    <source>
        <dbReference type="EMBL" id="CDH49646.1"/>
    </source>
</evidence>
<evidence type="ECO:0000256" key="1">
    <source>
        <dbReference type="SAM" id="MobiDB-lite"/>
    </source>
</evidence>
<dbReference type="OrthoDB" id="2260020at2759"/>
<dbReference type="EMBL" id="CBTN010000003">
    <property type="protein sequence ID" value="CDH49646.1"/>
    <property type="molecule type" value="Genomic_DNA"/>
</dbReference>
<feature type="compositionally biased region" description="Acidic residues" evidence="1">
    <location>
        <begin position="138"/>
        <end position="152"/>
    </location>
</feature>
<reference evidence="2" key="1">
    <citation type="submission" date="2013-08" db="EMBL/GenBank/DDBJ databases">
        <title>Gene expansion shapes genome architecture in the human pathogen Lichtheimia corymbifera: an evolutionary genomics analysis in the ancient terrestrial Mucorales (Mucoromycotina).</title>
        <authorList>
            <person name="Schwartze V.U."/>
            <person name="Winter S."/>
            <person name="Shelest E."/>
            <person name="Marcet-Houben M."/>
            <person name="Horn F."/>
            <person name="Wehner S."/>
            <person name="Hoffmann K."/>
            <person name="Riege K."/>
            <person name="Sammeth M."/>
            <person name="Nowrousian M."/>
            <person name="Valiante V."/>
            <person name="Linde J."/>
            <person name="Jacobsen I.D."/>
            <person name="Marz M."/>
            <person name="Brakhage A.A."/>
            <person name="Gabaldon T."/>
            <person name="Bocker S."/>
            <person name="Voigt K."/>
        </authorList>
    </citation>
    <scope>NUCLEOTIDE SEQUENCE [LARGE SCALE GENOMIC DNA]</scope>
    <source>
        <strain evidence="2">FSU 9682</strain>
    </source>
</reference>
<organism evidence="2 3">
    <name type="scientific">Lichtheimia corymbifera JMRC:FSU:9682</name>
    <dbReference type="NCBI Taxonomy" id="1263082"/>
    <lineage>
        <taxon>Eukaryota</taxon>
        <taxon>Fungi</taxon>
        <taxon>Fungi incertae sedis</taxon>
        <taxon>Mucoromycota</taxon>
        <taxon>Mucoromycotina</taxon>
        <taxon>Mucoromycetes</taxon>
        <taxon>Mucorales</taxon>
        <taxon>Lichtheimiaceae</taxon>
        <taxon>Lichtheimia</taxon>
    </lineage>
</organism>
<feature type="region of interest" description="Disordered" evidence="1">
    <location>
        <begin position="132"/>
        <end position="153"/>
    </location>
</feature>
<proteinExistence type="predicted"/>
<gene>
    <name evidence="2" type="ORF">LCOR_01385.1</name>
</gene>
<evidence type="ECO:0000313" key="3">
    <source>
        <dbReference type="Proteomes" id="UP000027586"/>
    </source>
</evidence>
<protein>
    <submittedName>
        <fullName evidence="2">Uncharacterized protein</fullName>
    </submittedName>
</protein>
<dbReference type="AlphaFoldDB" id="A0A068RL19"/>
<dbReference type="VEuPathDB" id="FungiDB:LCOR_01385.1"/>
<comment type="caution">
    <text evidence="2">The sequence shown here is derived from an EMBL/GenBank/DDBJ whole genome shotgun (WGS) entry which is preliminary data.</text>
</comment>
<name>A0A068RL19_9FUNG</name>